<reference evidence="4 5" key="1">
    <citation type="submission" date="2023-08" db="EMBL/GenBank/DDBJ databases">
        <title>Black Yeasts Isolated from many extreme environments.</title>
        <authorList>
            <person name="Coleine C."/>
            <person name="Stajich J.E."/>
            <person name="Selbmann L."/>
        </authorList>
    </citation>
    <scope>NUCLEOTIDE SEQUENCE [LARGE SCALE GENOMIC DNA]</scope>
    <source>
        <strain evidence="4 5">CCFEE 5935</strain>
    </source>
</reference>
<dbReference type="RefSeq" id="XP_064658649.1">
    <property type="nucleotide sequence ID" value="XM_064803734.1"/>
</dbReference>
<dbReference type="Proteomes" id="UP001337655">
    <property type="component" value="Unassembled WGS sequence"/>
</dbReference>
<dbReference type="GO" id="GO:0016491">
    <property type="term" value="F:oxidoreductase activity"/>
    <property type="evidence" value="ECO:0007669"/>
    <property type="project" value="InterPro"/>
</dbReference>
<keyword evidence="5" id="KW-1185">Reference proteome</keyword>
<dbReference type="Pfam" id="PF07731">
    <property type="entry name" value="Cu-oxidase_2"/>
    <property type="match status" value="1"/>
</dbReference>
<evidence type="ECO:0000313" key="5">
    <source>
        <dbReference type="Proteomes" id="UP001337655"/>
    </source>
</evidence>
<dbReference type="InterPro" id="IPR011706">
    <property type="entry name" value="Cu-oxidase_C"/>
</dbReference>
<evidence type="ECO:0000259" key="3">
    <source>
        <dbReference type="Pfam" id="PF07731"/>
    </source>
</evidence>
<sequence>MPMVAITMTLAVSIVLQHDVRGNGTHDPVVNEKKLKGYNPVLRDTTNLYRYTAETKAGINAGWRGWRLRVEDAGVWMIHCHILQHMAMGMQSVWVMGDYEQIARIPHPDAAGYLHYGGNAYGNDTFAPSYVHQLDD</sequence>
<dbReference type="PROSITE" id="PS00079">
    <property type="entry name" value="MULTICOPPER_OXIDASE1"/>
    <property type="match status" value="1"/>
</dbReference>
<gene>
    <name evidence="4" type="ORF">LTR77_006492</name>
</gene>
<keyword evidence="1" id="KW-0479">Metal-binding</keyword>
<accession>A0AAV9P8H6</accession>
<comment type="caution">
    <text evidence="4">The sequence shown here is derived from an EMBL/GenBank/DDBJ whole genome shotgun (WGS) entry which is preliminary data.</text>
</comment>
<feature type="signal peptide" evidence="2">
    <location>
        <begin position="1"/>
        <end position="22"/>
    </location>
</feature>
<protein>
    <recommendedName>
        <fullName evidence="3">Plastocyanin-like domain-containing protein</fullName>
    </recommendedName>
</protein>
<dbReference type="InterPro" id="IPR033138">
    <property type="entry name" value="Cu_oxidase_CS"/>
</dbReference>
<dbReference type="InterPro" id="IPR008972">
    <property type="entry name" value="Cupredoxin"/>
</dbReference>
<evidence type="ECO:0000256" key="2">
    <source>
        <dbReference type="SAM" id="SignalP"/>
    </source>
</evidence>
<keyword evidence="2" id="KW-0732">Signal</keyword>
<proteinExistence type="predicted"/>
<dbReference type="AlphaFoldDB" id="A0AAV9P8H6"/>
<dbReference type="InterPro" id="IPR002355">
    <property type="entry name" value="Cu_oxidase_Cu_BS"/>
</dbReference>
<dbReference type="SUPFAM" id="SSF49503">
    <property type="entry name" value="Cupredoxins"/>
    <property type="match status" value="1"/>
</dbReference>
<organism evidence="4 5">
    <name type="scientific">Saxophila tyrrhenica</name>
    <dbReference type="NCBI Taxonomy" id="1690608"/>
    <lineage>
        <taxon>Eukaryota</taxon>
        <taxon>Fungi</taxon>
        <taxon>Dikarya</taxon>
        <taxon>Ascomycota</taxon>
        <taxon>Pezizomycotina</taxon>
        <taxon>Dothideomycetes</taxon>
        <taxon>Dothideomycetidae</taxon>
        <taxon>Mycosphaerellales</taxon>
        <taxon>Extremaceae</taxon>
        <taxon>Saxophila</taxon>
    </lineage>
</organism>
<dbReference type="EMBL" id="JAVRRT010000009">
    <property type="protein sequence ID" value="KAK5169183.1"/>
    <property type="molecule type" value="Genomic_DNA"/>
</dbReference>
<feature type="chain" id="PRO_5043631283" description="Plastocyanin-like domain-containing protein" evidence="2">
    <location>
        <begin position="23"/>
        <end position="136"/>
    </location>
</feature>
<name>A0AAV9P8H6_9PEZI</name>
<dbReference type="PROSITE" id="PS00080">
    <property type="entry name" value="MULTICOPPER_OXIDASE2"/>
    <property type="match status" value="1"/>
</dbReference>
<evidence type="ECO:0000256" key="1">
    <source>
        <dbReference type="ARBA" id="ARBA00022723"/>
    </source>
</evidence>
<feature type="domain" description="Plastocyanin-like" evidence="3">
    <location>
        <begin position="24"/>
        <end position="95"/>
    </location>
</feature>
<evidence type="ECO:0000313" key="4">
    <source>
        <dbReference type="EMBL" id="KAK5169183.1"/>
    </source>
</evidence>
<dbReference type="Gene3D" id="2.60.40.420">
    <property type="entry name" value="Cupredoxins - blue copper proteins"/>
    <property type="match status" value="1"/>
</dbReference>
<dbReference type="GeneID" id="89927832"/>
<dbReference type="GO" id="GO:0005507">
    <property type="term" value="F:copper ion binding"/>
    <property type="evidence" value="ECO:0007669"/>
    <property type="project" value="InterPro"/>
</dbReference>